<keyword evidence="2" id="KW-1185">Reference proteome</keyword>
<dbReference type="EMBL" id="JAUSVF010000002">
    <property type="protein sequence ID" value="MDQ0322268.1"/>
    <property type="molecule type" value="Genomic_DNA"/>
</dbReference>
<name>A0ABU0BWE1_9HYPH</name>
<proteinExistence type="predicted"/>
<organism evidence="1 2">
    <name type="scientific">Pararhizobium capsulatum DSM 1112</name>
    <dbReference type="NCBI Taxonomy" id="1121113"/>
    <lineage>
        <taxon>Bacteria</taxon>
        <taxon>Pseudomonadati</taxon>
        <taxon>Pseudomonadota</taxon>
        <taxon>Alphaproteobacteria</taxon>
        <taxon>Hyphomicrobiales</taxon>
        <taxon>Rhizobiaceae</taxon>
        <taxon>Rhizobium/Agrobacterium group</taxon>
        <taxon>Pararhizobium</taxon>
    </lineage>
</organism>
<comment type="caution">
    <text evidence="1">The sequence shown here is derived from an EMBL/GenBank/DDBJ whole genome shotgun (WGS) entry which is preliminary data.</text>
</comment>
<accession>A0ABU0BWE1</accession>
<evidence type="ECO:0000313" key="2">
    <source>
        <dbReference type="Proteomes" id="UP001230207"/>
    </source>
</evidence>
<reference evidence="1 2" key="1">
    <citation type="submission" date="2023-07" db="EMBL/GenBank/DDBJ databases">
        <title>Genomic Encyclopedia of Type Strains, Phase IV (KMG-IV): sequencing the most valuable type-strain genomes for metagenomic binning, comparative biology and taxonomic classification.</title>
        <authorList>
            <person name="Goeker M."/>
        </authorList>
    </citation>
    <scope>NUCLEOTIDE SEQUENCE [LARGE SCALE GENOMIC DNA]</scope>
    <source>
        <strain evidence="1 2">DSM 1112</strain>
    </source>
</reference>
<dbReference type="Proteomes" id="UP001230207">
    <property type="component" value="Unassembled WGS sequence"/>
</dbReference>
<gene>
    <name evidence="1" type="ORF">QO002_004474</name>
</gene>
<protein>
    <submittedName>
        <fullName evidence="1">Uncharacterized protein</fullName>
    </submittedName>
</protein>
<dbReference type="RefSeq" id="WP_307233825.1">
    <property type="nucleotide sequence ID" value="NZ_JAUSVF010000002.1"/>
</dbReference>
<evidence type="ECO:0000313" key="1">
    <source>
        <dbReference type="EMBL" id="MDQ0322268.1"/>
    </source>
</evidence>
<sequence length="68" mass="7702">MHWMELSLSTGKKTWVDMTKLVRIDPVKGGSRLYFNLIVPGGKEKSIFKAMTVKEVPAQLIKDLKAIK</sequence>